<feature type="transmembrane region" description="Helical" evidence="2">
    <location>
        <begin position="319"/>
        <end position="339"/>
    </location>
</feature>
<dbReference type="Proteomes" id="UP001139193">
    <property type="component" value="Unassembled WGS sequence"/>
</dbReference>
<dbReference type="EMBL" id="JALBGC010000007">
    <property type="protein sequence ID" value="MCI1190103.1"/>
    <property type="molecule type" value="Genomic_DNA"/>
</dbReference>
<dbReference type="Pfam" id="PF07695">
    <property type="entry name" value="7TMR-DISM_7TM"/>
    <property type="match status" value="1"/>
</dbReference>
<dbReference type="InterPro" id="IPR016032">
    <property type="entry name" value="Sig_transdc_resp-reg_C-effctor"/>
</dbReference>
<proteinExistence type="predicted"/>
<evidence type="ECO:0000313" key="5">
    <source>
        <dbReference type="EMBL" id="MCI1190103.1"/>
    </source>
</evidence>
<feature type="transmembrane region" description="Helical" evidence="2">
    <location>
        <begin position="248"/>
        <end position="268"/>
    </location>
</feature>
<evidence type="ECO:0000256" key="3">
    <source>
        <dbReference type="SAM" id="SignalP"/>
    </source>
</evidence>
<keyword evidence="1" id="KW-0175">Coiled coil</keyword>
<organism evidence="5 6">
    <name type="scientific">Hymenobacter cyanobacteriorum</name>
    <dbReference type="NCBI Taxonomy" id="2926463"/>
    <lineage>
        <taxon>Bacteria</taxon>
        <taxon>Pseudomonadati</taxon>
        <taxon>Bacteroidota</taxon>
        <taxon>Cytophagia</taxon>
        <taxon>Cytophagales</taxon>
        <taxon>Hymenobacteraceae</taxon>
        <taxon>Hymenobacter</taxon>
    </lineage>
</organism>
<name>A0A9X2AIL3_9BACT</name>
<protein>
    <recommendedName>
        <fullName evidence="4">7TM-DISM receptor extracellular domain-containing protein</fullName>
    </recommendedName>
</protein>
<evidence type="ECO:0000256" key="1">
    <source>
        <dbReference type="SAM" id="Coils"/>
    </source>
</evidence>
<evidence type="ECO:0000259" key="4">
    <source>
        <dbReference type="Pfam" id="PF07695"/>
    </source>
</evidence>
<evidence type="ECO:0000256" key="2">
    <source>
        <dbReference type="SAM" id="Phobius"/>
    </source>
</evidence>
<reference evidence="5" key="1">
    <citation type="submission" date="2022-03" db="EMBL/GenBank/DDBJ databases">
        <title>Bacterial whole genome sequence for Hymenobacter sp. DH14.</title>
        <authorList>
            <person name="Le V."/>
        </authorList>
    </citation>
    <scope>NUCLEOTIDE SEQUENCE</scope>
    <source>
        <strain evidence="5">DH14</strain>
    </source>
</reference>
<dbReference type="SUPFAM" id="SSF46894">
    <property type="entry name" value="C-terminal effector domain of the bipartite response regulators"/>
    <property type="match status" value="1"/>
</dbReference>
<keyword evidence="2" id="KW-0812">Transmembrane</keyword>
<dbReference type="GO" id="GO:0006355">
    <property type="term" value="P:regulation of DNA-templated transcription"/>
    <property type="evidence" value="ECO:0007669"/>
    <property type="project" value="InterPro"/>
</dbReference>
<accession>A0A9X2AIL3</accession>
<feature type="domain" description="7TM-DISM receptor extracellular" evidence="4">
    <location>
        <begin position="180"/>
        <end position="399"/>
    </location>
</feature>
<dbReference type="AlphaFoldDB" id="A0A9X2AIL3"/>
<comment type="caution">
    <text evidence="5">The sequence shown here is derived from an EMBL/GenBank/DDBJ whole genome shotgun (WGS) entry which is preliminary data.</text>
</comment>
<keyword evidence="2" id="KW-1133">Transmembrane helix</keyword>
<feature type="signal peptide" evidence="3">
    <location>
        <begin position="1"/>
        <end position="20"/>
    </location>
</feature>
<feature type="transmembrane region" description="Helical" evidence="2">
    <location>
        <begin position="175"/>
        <end position="196"/>
    </location>
</feature>
<keyword evidence="6" id="KW-1185">Reference proteome</keyword>
<feature type="coiled-coil region" evidence="1">
    <location>
        <begin position="457"/>
        <end position="519"/>
    </location>
</feature>
<dbReference type="InterPro" id="IPR011623">
    <property type="entry name" value="7TMR_DISM_rcpt_extracell_dom1"/>
</dbReference>
<feature type="chain" id="PRO_5040720599" description="7TM-DISM receptor extracellular domain-containing protein" evidence="3">
    <location>
        <begin position="21"/>
        <end position="627"/>
    </location>
</feature>
<keyword evidence="2" id="KW-0472">Membrane</keyword>
<feature type="transmembrane region" description="Helical" evidence="2">
    <location>
        <begin position="351"/>
        <end position="373"/>
    </location>
</feature>
<evidence type="ECO:0000313" key="6">
    <source>
        <dbReference type="Proteomes" id="UP001139193"/>
    </source>
</evidence>
<keyword evidence="3" id="KW-0732">Signal</keyword>
<dbReference type="GO" id="GO:0003677">
    <property type="term" value="F:DNA binding"/>
    <property type="evidence" value="ECO:0007669"/>
    <property type="project" value="InterPro"/>
</dbReference>
<gene>
    <name evidence="5" type="ORF">MON38_21980</name>
</gene>
<sequence length="627" mass="70457">MLQRLCLLLFFLMTSLSGIAAQPRGGIGEASAIAVLRVGVLPDRGYSWDQIRTDTTLTFEPADSLRPAQASRYWLKLTVLNRRRYAETCQLTLAPGLDNTLFYFDENTRAWRTQRAGQAVATDSQRLKGILRLRLPVHATTLYVLMNLDRRAALPAAICLGVKLEKEAVAREADLFYSTAWAVSLTALLLLLLTNLPTYVRYRDRSTLFYLCSQVGAALYVTAFRGYFKVLWPAPVFSQLVLADGRSYAYTLNNVAMHLSVVLMLVGFGQMTRAYLLLPARLPRLDAALRYALGGYVGFTVVVGAVNLSGFYLNQYTLLYDNLLVLGVVGLLLAIGVVAYRRQLPLARPFLLSNVLPLVCILGIAAYHVFVGFDNNGNQLLPDLAILAHALCFSVALSIRSQSLQQTLLAKEREADHLALDIRQQELRHREIVLKNQHIQTVLLALQRRQQAREQHAQQLSEDIQQHQATNQELQEQLEANQRELASTTLYVQQKNALLAELKQQIQELSAQRPGQQKELAGIKSILQSNLHLDEDWGKFKLHFEQVHPRFFEELQARYPALTSNEQRLYCYFHIHLATKEIAALLNIDPASVRRAKTRLFKKIAAADLAAGRTPSPETPGELTADE</sequence>
<feature type="transmembrane region" description="Helical" evidence="2">
    <location>
        <begin position="208"/>
        <end position="228"/>
    </location>
</feature>
<feature type="transmembrane region" description="Helical" evidence="2">
    <location>
        <begin position="289"/>
        <end position="313"/>
    </location>
</feature>